<dbReference type="Proteomes" id="UP000028549">
    <property type="component" value="Unassembled WGS sequence"/>
</dbReference>
<dbReference type="AlphaFoldDB" id="A0A084GKF3"/>
<organism evidence="1 2">
    <name type="scientific">Metabacillus indicus</name>
    <name type="common">Bacillus indicus</name>
    <dbReference type="NCBI Taxonomy" id="246786"/>
    <lineage>
        <taxon>Bacteria</taxon>
        <taxon>Bacillati</taxon>
        <taxon>Bacillota</taxon>
        <taxon>Bacilli</taxon>
        <taxon>Bacillales</taxon>
        <taxon>Bacillaceae</taxon>
        <taxon>Metabacillus</taxon>
    </lineage>
</organism>
<proteinExistence type="predicted"/>
<evidence type="ECO:0000313" key="1">
    <source>
        <dbReference type="EMBL" id="KEZ47815.1"/>
    </source>
</evidence>
<protein>
    <submittedName>
        <fullName evidence="1">Uncharacterized protein</fullName>
    </submittedName>
</protein>
<evidence type="ECO:0000313" key="2">
    <source>
        <dbReference type="Proteomes" id="UP000028549"/>
    </source>
</evidence>
<reference evidence="1 2" key="1">
    <citation type="journal article" date="2005" name="Int. J. Syst. Evol. Microbiol.">
        <title>Bacillus cibi sp. nov., isolated from jeotgal, a traditional Korean fermented seafood.</title>
        <authorList>
            <person name="Yoon J.H."/>
            <person name="Lee C.H."/>
            <person name="Oh T.K."/>
        </authorList>
    </citation>
    <scope>NUCLEOTIDE SEQUENCE [LARGE SCALE GENOMIC DNA]</scope>
    <source>
        <strain evidence="1 2">DSM 16189</strain>
    </source>
</reference>
<keyword evidence="2" id="KW-1185">Reference proteome</keyword>
<dbReference type="RefSeq" id="WP_029284055.1">
    <property type="nucleotide sequence ID" value="NZ_JAXAWW010000007.1"/>
</dbReference>
<dbReference type="EMBL" id="JNVC02000015">
    <property type="protein sequence ID" value="KEZ47815.1"/>
    <property type="molecule type" value="Genomic_DNA"/>
</dbReference>
<name>A0A084GKF3_METID</name>
<dbReference type="STRING" id="246786.GS18_0217615"/>
<comment type="caution">
    <text evidence="1">The sequence shown here is derived from an EMBL/GenBank/DDBJ whole genome shotgun (WGS) entry which is preliminary data.</text>
</comment>
<sequence length="75" mass="8506">MRVQPSVYVLDDKTVAVFSVVIGDSKVKMECLLSEQGILDYTLEFSGPIEKREELTKMALQEAESYYLQSINTVK</sequence>
<gene>
    <name evidence="1" type="ORF">GS18_0217615</name>
</gene>
<accession>A0A084GKF3</accession>
<dbReference type="OrthoDB" id="2882371at2"/>